<dbReference type="EMBL" id="QGNW01000115">
    <property type="protein sequence ID" value="RVW95275.1"/>
    <property type="molecule type" value="Genomic_DNA"/>
</dbReference>
<evidence type="ECO:0000256" key="1">
    <source>
        <dbReference type="SAM" id="Phobius"/>
    </source>
</evidence>
<keyword evidence="1" id="KW-0472">Membrane</keyword>
<proteinExistence type="predicted"/>
<name>A0A438IEU9_VITVI</name>
<dbReference type="Proteomes" id="UP000288805">
    <property type="component" value="Unassembled WGS sequence"/>
</dbReference>
<feature type="transmembrane region" description="Helical" evidence="1">
    <location>
        <begin position="6"/>
        <end position="25"/>
    </location>
</feature>
<reference evidence="2 3" key="1">
    <citation type="journal article" date="2018" name="PLoS Genet.">
        <title>Population sequencing reveals clonal diversity and ancestral inbreeding in the grapevine cultivar Chardonnay.</title>
        <authorList>
            <person name="Roach M.J."/>
            <person name="Johnson D.L."/>
            <person name="Bohlmann J."/>
            <person name="van Vuuren H.J."/>
            <person name="Jones S.J."/>
            <person name="Pretorius I.S."/>
            <person name="Schmidt S.A."/>
            <person name="Borneman A.R."/>
        </authorList>
    </citation>
    <scope>NUCLEOTIDE SEQUENCE [LARGE SCALE GENOMIC DNA]</scope>
    <source>
        <strain evidence="3">cv. Chardonnay</strain>
        <tissue evidence="2">Leaf</tissue>
    </source>
</reference>
<protein>
    <submittedName>
        <fullName evidence="2">Uncharacterized protein</fullName>
    </submittedName>
</protein>
<dbReference type="AlphaFoldDB" id="A0A438IEU9"/>
<organism evidence="2 3">
    <name type="scientific">Vitis vinifera</name>
    <name type="common">Grape</name>
    <dbReference type="NCBI Taxonomy" id="29760"/>
    <lineage>
        <taxon>Eukaryota</taxon>
        <taxon>Viridiplantae</taxon>
        <taxon>Streptophyta</taxon>
        <taxon>Embryophyta</taxon>
        <taxon>Tracheophyta</taxon>
        <taxon>Spermatophyta</taxon>
        <taxon>Magnoliopsida</taxon>
        <taxon>eudicotyledons</taxon>
        <taxon>Gunneridae</taxon>
        <taxon>Pentapetalae</taxon>
        <taxon>rosids</taxon>
        <taxon>Vitales</taxon>
        <taxon>Vitaceae</taxon>
        <taxon>Viteae</taxon>
        <taxon>Vitis</taxon>
    </lineage>
</organism>
<comment type="caution">
    <text evidence="2">The sequence shown here is derived from an EMBL/GenBank/DDBJ whole genome shotgun (WGS) entry which is preliminary data.</text>
</comment>
<accession>A0A438IEU9</accession>
<keyword evidence="1" id="KW-0812">Transmembrane</keyword>
<evidence type="ECO:0000313" key="3">
    <source>
        <dbReference type="Proteomes" id="UP000288805"/>
    </source>
</evidence>
<keyword evidence="1" id="KW-1133">Transmembrane helix</keyword>
<sequence length="54" mass="6213">MVLSGSHHHIIWVLDILTPMIFFFLRHIHFTGTSLQHFPGLACSISSVYGEFRD</sequence>
<gene>
    <name evidence="2" type="ORF">CK203_034179</name>
</gene>
<evidence type="ECO:0000313" key="2">
    <source>
        <dbReference type="EMBL" id="RVW95275.1"/>
    </source>
</evidence>